<organism evidence="2">
    <name type="scientific">uncultured marine microorganism</name>
    <dbReference type="NCBI Taxonomy" id="415540"/>
    <lineage>
        <taxon>unclassified sequences</taxon>
        <taxon>environmental samples</taxon>
    </lineage>
</organism>
<dbReference type="EMBL" id="AM501426">
    <property type="protein sequence ID" value="CAM58100.1"/>
    <property type="molecule type" value="Genomic_DNA"/>
</dbReference>
<proteinExistence type="predicted"/>
<sequence length="373" mass="39879">MAGADVQRVFSQLSFDSPVALVQAPGDNTRWFAVEQRGVIRVFDNDPNVASSAVFVDISGRVDSGPSEAGLLGIAFDPAFPIVDEVYLSYTQTGAPLVSVISRFTLDAATGDLDAASEFQILTVPQDFENHNGGNIVFGPGPGPNDNLYIGFGDGGSAGDPNDRAQDTNFILGSIVRIDVDVTPPARYAIPPTNPFFGNTDCIVGTGVSSCPEIYAWGFRNPWRFSFDSQTRELWVGDVGQNSWEEIDRVELGLNYGWNDREGAHCYPPSAATCDLINVDPITEYANDGENISVTGGYVYRGTAIPGLQGYYVFGDFGSGRIWGVPANSAQGVAPELFVDTTLGISSFAEGVDGELYVLDYFGGGIYQIVAPP</sequence>
<feature type="domain" description="Glucose/Sorbosone dehydrogenase" evidence="1">
    <location>
        <begin position="16"/>
        <end position="360"/>
    </location>
</feature>
<dbReference type="InterPro" id="IPR011041">
    <property type="entry name" value="Quinoprot_gluc/sorb_DH_b-prop"/>
</dbReference>
<evidence type="ECO:0000313" key="2">
    <source>
        <dbReference type="EMBL" id="CAM58100.1"/>
    </source>
</evidence>
<dbReference type="InterPro" id="IPR012938">
    <property type="entry name" value="Glc/Sorbosone_DH"/>
</dbReference>
<protein>
    <submittedName>
        <fullName evidence="2">Formaldehyde dehydrogenase</fullName>
    </submittedName>
</protein>
<dbReference type="Gene3D" id="2.120.10.30">
    <property type="entry name" value="TolB, C-terminal domain"/>
    <property type="match status" value="1"/>
</dbReference>
<dbReference type="SUPFAM" id="SSF50952">
    <property type="entry name" value="Soluble quinoprotein glucose dehydrogenase"/>
    <property type="match status" value="1"/>
</dbReference>
<dbReference type="AlphaFoldDB" id="A5CFT3"/>
<accession>A5CFT3</accession>
<dbReference type="InterPro" id="IPR011042">
    <property type="entry name" value="6-blade_b-propeller_TolB-like"/>
</dbReference>
<dbReference type="PANTHER" id="PTHR19328">
    <property type="entry name" value="HEDGEHOG-INTERACTING PROTEIN"/>
    <property type="match status" value="1"/>
</dbReference>
<dbReference type="Pfam" id="PF07995">
    <property type="entry name" value="GSDH"/>
    <property type="match status" value="1"/>
</dbReference>
<evidence type="ECO:0000259" key="1">
    <source>
        <dbReference type="Pfam" id="PF07995"/>
    </source>
</evidence>
<dbReference type="PANTHER" id="PTHR19328:SF75">
    <property type="entry name" value="ALDOSE SUGAR DEHYDROGENASE YLII"/>
    <property type="match status" value="1"/>
</dbReference>
<name>A5CFT3_9ZZZZ</name>
<reference evidence="2" key="1">
    <citation type="submission" date="2007-03" db="EMBL/GenBank/DDBJ databases">
        <title>Isolation and characterization of alkane hydroxylases from Pacific deep-sea sediment.</title>
        <authorList>
            <person name="Xu M."/>
        </authorList>
    </citation>
    <scope>NUCLEOTIDE SEQUENCE</scope>
</reference>
<gene>
    <name evidence="2" type="primary">9E7-23</name>
</gene>